<comment type="function">
    <text evidence="10">Catalyzes the phosphorylation of 2-keto-3-deoxygluconate (KDG) to produce 2-keto-3-deoxy-6-phosphogluconate (KDPG).</text>
</comment>
<dbReference type="PANTHER" id="PTHR43085:SF15">
    <property type="entry name" value="2-DEHYDRO-3-DEOXYGLUCONOKINASE"/>
    <property type="match status" value="1"/>
</dbReference>
<evidence type="ECO:0000256" key="6">
    <source>
        <dbReference type="ARBA" id="ARBA00023277"/>
    </source>
</evidence>
<organism evidence="16 17">
    <name type="scientific">Alteromonas lipolytica</name>
    <dbReference type="NCBI Taxonomy" id="1856405"/>
    <lineage>
        <taxon>Bacteria</taxon>
        <taxon>Pseudomonadati</taxon>
        <taxon>Pseudomonadota</taxon>
        <taxon>Gammaproteobacteria</taxon>
        <taxon>Alteromonadales</taxon>
        <taxon>Alteromonadaceae</taxon>
        <taxon>Alteromonas/Salinimonas group</taxon>
        <taxon>Alteromonas</taxon>
    </lineage>
</organism>
<evidence type="ECO:0000256" key="9">
    <source>
        <dbReference type="ARBA" id="ARBA00050729"/>
    </source>
</evidence>
<comment type="pathway">
    <text evidence="7">Carbohydrate acid metabolism; 2-dehydro-3-deoxy-D-gluconate degradation; D-glyceraldehyde 3-phosphate and pyruvate from 2-dehydro-3-deoxy-D-gluconate: step 1/2.</text>
</comment>
<keyword evidence="5" id="KW-0067">ATP-binding</keyword>
<reference evidence="16 17" key="1">
    <citation type="submission" date="2016-09" db="EMBL/GenBank/DDBJ databases">
        <title>Alteromonas lipolytica, a new species isolated from sea water.</title>
        <authorList>
            <person name="Wu Y.-H."/>
            <person name="Cheng H."/>
            <person name="Xu X.-W."/>
        </authorList>
    </citation>
    <scope>NUCLEOTIDE SEQUENCE [LARGE SCALE GENOMIC DNA]</scope>
    <source>
        <strain evidence="16 17">JW12</strain>
    </source>
</reference>
<dbReference type="CDD" id="cd01166">
    <property type="entry name" value="KdgK"/>
    <property type="match status" value="1"/>
</dbReference>
<evidence type="ECO:0000256" key="8">
    <source>
        <dbReference type="ARBA" id="ARBA00044254"/>
    </source>
</evidence>
<proteinExistence type="inferred from homology"/>
<evidence type="ECO:0000256" key="14">
    <source>
        <dbReference type="ARBA" id="ARBA00080545"/>
    </source>
</evidence>
<dbReference type="GO" id="GO:0008673">
    <property type="term" value="F:2-dehydro-3-deoxygluconokinase activity"/>
    <property type="evidence" value="ECO:0007669"/>
    <property type="project" value="UniProtKB-EC"/>
</dbReference>
<protein>
    <recommendedName>
        <fullName evidence="12">2-dehydro-3-deoxygluconokinase</fullName>
        <ecNumber evidence="11">2.7.1.45</ecNumber>
    </recommendedName>
    <alternativeName>
        <fullName evidence="13">2-keto-3-deoxygluconokinase</fullName>
    </alternativeName>
    <alternativeName>
        <fullName evidence="14">3-deoxy-2-oxo-D-gluconate kinase</fullName>
    </alternativeName>
    <alternativeName>
        <fullName evidence="8">KDG kinase</fullName>
    </alternativeName>
</protein>
<name>A0A1E8FI41_9ALTE</name>
<dbReference type="GO" id="GO:0005524">
    <property type="term" value="F:ATP binding"/>
    <property type="evidence" value="ECO:0007669"/>
    <property type="project" value="UniProtKB-KW"/>
</dbReference>
<comment type="caution">
    <text evidence="16">The sequence shown here is derived from an EMBL/GenBank/DDBJ whole genome shotgun (WGS) entry which is preliminary data.</text>
</comment>
<keyword evidence="4 16" id="KW-0418">Kinase</keyword>
<dbReference type="GO" id="GO:0042840">
    <property type="term" value="P:D-glucuronate catabolic process"/>
    <property type="evidence" value="ECO:0007669"/>
    <property type="project" value="TreeGrafter"/>
</dbReference>
<evidence type="ECO:0000256" key="1">
    <source>
        <dbReference type="ARBA" id="ARBA00010688"/>
    </source>
</evidence>
<comment type="similarity">
    <text evidence="1">Belongs to the carbohydrate kinase PfkB family.</text>
</comment>
<sequence length="306" mass="33457">MKKVVIFGECMVELVSTSATDLKKSFAGDTYNTAVYLKRNAPGLSVSYLTAIGEDFLSNELLFAMGEEQINTDQVYRCSKRNLGLYMVRTDSHGERTFAYWRDSSAATQTLNVMTQAPQDIDLFYFSGISVAILDTAQREKLFELIATLRNDGCQIVFDPNYRPRLWRDKQEAQQWMDKSYQAADIAFPGGDDHLALYGHTNADDVLSHLTPFGIKEIVMKNGAVGVHIVNQEGQFIVPVQTVTNVVDTTAAGDAFNGGYLAARLSGKNVTESASFGAMVAGIVIQHPGAIIPASVLANAVMPFSS</sequence>
<keyword evidence="6" id="KW-0119">Carbohydrate metabolism</keyword>
<dbReference type="FunFam" id="3.40.1190.20:FF:000011">
    <property type="entry name" value="2-dehydro-3-deoxygluconokinase, putative"/>
    <property type="match status" value="1"/>
</dbReference>
<accession>A0A1E8FI41</accession>
<dbReference type="InterPro" id="IPR050306">
    <property type="entry name" value="PfkB_Carbo_kinase"/>
</dbReference>
<evidence type="ECO:0000256" key="11">
    <source>
        <dbReference type="ARBA" id="ARBA00066369"/>
    </source>
</evidence>
<evidence type="ECO:0000256" key="10">
    <source>
        <dbReference type="ARBA" id="ARBA00054997"/>
    </source>
</evidence>
<evidence type="ECO:0000313" key="17">
    <source>
        <dbReference type="Proteomes" id="UP000176037"/>
    </source>
</evidence>
<evidence type="ECO:0000256" key="2">
    <source>
        <dbReference type="ARBA" id="ARBA00022679"/>
    </source>
</evidence>
<evidence type="ECO:0000313" key="16">
    <source>
        <dbReference type="EMBL" id="OFI35564.1"/>
    </source>
</evidence>
<evidence type="ECO:0000256" key="7">
    <source>
        <dbReference type="ARBA" id="ARBA00043951"/>
    </source>
</evidence>
<dbReference type="InterPro" id="IPR002173">
    <property type="entry name" value="Carboh/pur_kinase_PfkB_CS"/>
</dbReference>
<dbReference type="OrthoDB" id="9776822at2"/>
<dbReference type="PROSITE" id="PS00584">
    <property type="entry name" value="PFKB_KINASES_2"/>
    <property type="match status" value="1"/>
</dbReference>
<dbReference type="RefSeq" id="WP_070175308.1">
    <property type="nucleotide sequence ID" value="NZ_BMJR01000006.1"/>
</dbReference>
<dbReference type="Gene3D" id="3.40.1190.20">
    <property type="match status" value="1"/>
</dbReference>
<feature type="domain" description="Carbohydrate kinase PfkB" evidence="15">
    <location>
        <begin position="1"/>
        <end position="294"/>
    </location>
</feature>
<keyword evidence="17" id="KW-1185">Reference proteome</keyword>
<evidence type="ECO:0000256" key="5">
    <source>
        <dbReference type="ARBA" id="ARBA00022840"/>
    </source>
</evidence>
<keyword evidence="2" id="KW-0808">Transferase</keyword>
<dbReference type="AlphaFoldDB" id="A0A1E8FI41"/>
<keyword evidence="3" id="KW-0547">Nucleotide-binding</keyword>
<gene>
    <name evidence="16" type="ORF">BFC17_12445</name>
</gene>
<dbReference type="GO" id="GO:0006974">
    <property type="term" value="P:DNA damage response"/>
    <property type="evidence" value="ECO:0007669"/>
    <property type="project" value="TreeGrafter"/>
</dbReference>
<evidence type="ECO:0000256" key="12">
    <source>
        <dbReference type="ARBA" id="ARBA00067931"/>
    </source>
</evidence>
<comment type="catalytic activity">
    <reaction evidence="9">
        <text>2-dehydro-3-deoxy-D-gluconate + ATP = 2-dehydro-3-deoxy-6-phospho-D-gluconate + ADP + H(+)</text>
        <dbReference type="Rhea" id="RHEA:14797"/>
        <dbReference type="ChEBI" id="CHEBI:15378"/>
        <dbReference type="ChEBI" id="CHEBI:30616"/>
        <dbReference type="ChEBI" id="CHEBI:57569"/>
        <dbReference type="ChEBI" id="CHEBI:57990"/>
        <dbReference type="ChEBI" id="CHEBI:456216"/>
        <dbReference type="EC" id="2.7.1.45"/>
    </reaction>
</comment>
<dbReference type="PANTHER" id="PTHR43085">
    <property type="entry name" value="HEXOKINASE FAMILY MEMBER"/>
    <property type="match status" value="1"/>
</dbReference>
<dbReference type="SUPFAM" id="SSF53613">
    <property type="entry name" value="Ribokinase-like"/>
    <property type="match status" value="1"/>
</dbReference>
<dbReference type="GO" id="GO:0019698">
    <property type="term" value="P:D-galacturonate catabolic process"/>
    <property type="evidence" value="ECO:0007669"/>
    <property type="project" value="TreeGrafter"/>
</dbReference>
<evidence type="ECO:0000256" key="13">
    <source>
        <dbReference type="ARBA" id="ARBA00075711"/>
    </source>
</evidence>
<dbReference type="GO" id="GO:0005829">
    <property type="term" value="C:cytosol"/>
    <property type="evidence" value="ECO:0007669"/>
    <property type="project" value="TreeGrafter"/>
</dbReference>
<evidence type="ECO:0000256" key="4">
    <source>
        <dbReference type="ARBA" id="ARBA00022777"/>
    </source>
</evidence>
<dbReference type="Pfam" id="PF00294">
    <property type="entry name" value="PfkB"/>
    <property type="match status" value="1"/>
</dbReference>
<dbReference type="STRING" id="1856405.BFC17_12445"/>
<dbReference type="InterPro" id="IPR011611">
    <property type="entry name" value="PfkB_dom"/>
</dbReference>
<dbReference type="InterPro" id="IPR029056">
    <property type="entry name" value="Ribokinase-like"/>
</dbReference>
<dbReference type="Proteomes" id="UP000176037">
    <property type="component" value="Unassembled WGS sequence"/>
</dbReference>
<dbReference type="EC" id="2.7.1.45" evidence="11"/>
<dbReference type="EMBL" id="MJIC01000009">
    <property type="protein sequence ID" value="OFI35564.1"/>
    <property type="molecule type" value="Genomic_DNA"/>
</dbReference>
<evidence type="ECO:0000256" key="3">
    <source>
        <dbReference type="ARBA" id="ARBA00022741"/>
    </source>
</evidence>
<evidence type="ECO:0000259" key="15">
    <source>
        <dbReference type="Pfam" id="PF00294"/>
    </source>
</evidence>